<keyword evidence="3" id="KW-0949">S-adenosyl-L-methionine</keyword>
<name>A0AAC9JP42_9HYPH</name>
<dbReference type="SUPFAM" id="SSF53335">
    <property type="entry name" value="S-adenosyl-L-methionine-dependent methyltransferases"/>
    <property type="match status" value="1"/>
</dbReference>
<dbReference type="Gene3D" id="3.40.50.150">
    <property type="entry name" value="Vaccinia Virus protein VP39"/>
    <property type="match status" value="1"/>
</dbReference>
<dbReference type="GO" id="GO:0032259">
    <property type="term" value="P:methylation"/>
    <property type="evidence" value="ECO:0007669"/>
    <property type="project" value="UniProtKB-KW"/>
</dbReference>
<keyword evidence="6" id="KW-1185">Reference proteome</keyword>
<evidence type="ECO:0000313" key="6">
    <source>
        <dbReference type="Proteomes" id="UP000182703"/>
    </source>
</evidence>
<keyword evidence="1 5" id="KW-0489">Methyltransferase</keyword>
<evidence type="ECO:0000256" key="3">
    <source>
        <dbReference type="ARBA" id="ARBA00022691"/>
    </source>
</evidence>
<evidence type="ECO:0000313" key="5">
    <source>
        <dbReference type="EMBL" id="APF37548.1"/>
    </source>
</evidence>
<reference evidence="5 6" key="1">
    <citation type="submission" date="2016-11" db="EMBL/GenBank/DDBJ databases">
        <title>Complete genome sequence of the aerobically denitrifying bacterium Chelatococcus daeguensis TAD1.</title>
        <authorList>
            <person name="Yang Y."/>
            <person name="Huang S."/>
            <person name="Lin E."/>
        </authorList>
    </citation>
    <scope>NUCLEOTIDE SEQUENCE [LARGE SCALE GENOMIC DNA]</scope>
    <source>
        <strain evidence="5 6">TAD1</strain>
    </source>
</reference>
<evidence type="ECO:0000256" key="2">
    <source>
        <dbReference type="ARBA" id="ARBA00022679"/>
    </source>
</evidence>
<organism evidence="5 6">
    <name type="scientific">Chelatococcus daeguensis</name>
    <dbReference type="NCBI Taxonomy" id="444444"/>
    <lineage>
        <taxon>Bacteria</taxon>
        <taxon>Pseudomonadati</taxon>
        <taxon>Pseudomonadota</taxon>
        <taxon>Alphaproteobacteria</taxon>
        <taxon>Hyphomicrobiales</taxon>
        <taxon>Chelatococcaceae</taxon>
        <taxon>Chelatococcus</taxon>
    </lineage>
</organism>
<dbReference type="InterPro" id="IPR029063">
    <property type="entry name" value="SAM-dependent_MTases_sf"/>
</dbReference>
<dbReference type="EMBL" id="CP018095">
    <property type="protein sequence ID" value="APF37548.1"/>
    <property type="molecule type" value="Genomic_DNA"/>
</dbReference>
<dbReference type="Pfam" id="PF08241">
    <property type="entry name" value="Methyltransf_11"/>
    <property type="match status" value="1"/>
</dbReference>
<accession>A0AAC9JP42</accession>
<dbReference type="InterPro" id="IPR013216">
    <property type="entry name" value="Methyltransf_11"/>
</dbReference>
<keyword evidence="2" id="KW-0808">Transferase</keyword>
<dbReference type="PANTHER" id="PTHR43464:SF19">
    <property type="entry name" value="UBIQUINONE BIOSYNTHESIS O-METHYLTRANSFERASE, MITOCHONDRIAL"/>
    <property type="match status" value="1"/>
</dbReference>
<evidence type="ECO:0000259" key="4">
    <source>
        <dbReference type="Pfam" id="PF08241"/>
    </source>
</evidence>
<gene>
    <name evidence="5" type="ORF">BOQ54_09565</name>
</gene>
<dbReference type="CDD" id="cd02440">
    <property type="entry name" value="AdoMet_MTases"/>
    <property type="match status" value="1"/>
</dbReference>
<dbReference type="AlphaFoldDB" id="A0AAC9JP42"/>
<evidence type="ECO:0000256" key="1">
    <source>
        <dbReference type="ARBA" id="ARBA00022603"/>
    </source>
</evidence>
<dbReference type="KEGG" id="cdq:BOQ54_09565"/>
<dbReference type="PANTHER" id="PTHR43464">
    <property type="entry name" value="METHYLTRANSFERASE"/>
    <property type="match status" value="1"/>
</dbReference>
<proteinExistence type="predicted"/>
<feature type="domain" description="Methyltransferase type 11" evidence="4">
    <location>
        <begin position="51"/>
        <end position="142"/>
    </location>
</feature>
<dbReference type="Proteomes" id="UP000182703">
    <property type="component" value="Chromosome"/>
</dbReference>
<protein>
    <submittedName>
        <fullName evidence="5">SAM-dependent methyltransferase</fullName>
    </submittedName>
</protein>
<dbReference type="GO" id="GO:0010420">
    <property type="term" value="F:polyprenyldihydroxybenzoate methyltransferase activity"/>
    <property type="evidence" value="ECO:0007669"/>
    <property type="project" value="TreeGrafter"/>
</dbReference>
<sequence>MQEGVPMTEGWPESAEAWVASLGERGDFGRVFVLDGPMLERVRGRGFARALDVGCGEGRFCRMLAELGIRAVGIDPTRALLEEARRRDPGGDYRSGRAEQLAFPDAAFDLVVSYLTLIDIPDAAAAIAEMTRVLRPGGTLLIANLNSFSTAGLPDSWQPDASGQLRYAIDNYLEERAIWVSWRGIRIRNWHRPLSTYMGLLIENGLTLKHFAEPAPHGGPTETADRYRRVPYFHIMEWEKPTA</sequence>